<dbReference type="Proteomes" id="UP001054252">
    <property type="component" value="Unassembled WGS sequence"/>
</dbReference>
<comment type="caution">
    <text evidence="2">The sequence shown here is derived from an EMBL/GenBank/DDBJ whole genome shotgun (WGS) entry which is preliminary data.</text>
</comment>
<accession>A0AAV5I8V9</accession>
<feature type="region of interest" description="Disordered" evidence="1">
    <location>
        <begin position="85"/>
        <end position="106"/>
    </location>
</feature>
<dbReference type="PANTHER" id="PTHR35692">
    <property type="entry name" value="F26F24.11"/>
    <property type="match status" value="1"/>
</dbReference>
<dbReference type="EMBL" id="BPVZ01000009">
    <property type="protein sequence ID" value="GKU95966.1"/>
    <property type="molecule type" value="Genomic_DNA"/>
</dbReference>
<gene>
    <name evidence="2" type="ORF">SLEP1_g9255</name>
</gene>
<dbReference type="AlphaFoldDB" id="A0AAV5I8V9"/>
<evidence type="ECO:0000313" key="3">
    <source>
        <dbReference type="Proteomes" id="UP001054252"/>
    </source>
</evidence>
<dbReference type="PANTHER" id="PTHR35692:SF5">
    <property type="entry name" value="REMORIN C-TERMINAL DOMAIN-CONTAINING PROTEIN"/>
    <property type="match status" value="1"/>
</dbReference>
<reference evidence="2 3" key="1">
    <citation type="journal article" date="2021" name="Commun. Biol.">
        <title>The genome of Shorea leprosula (Dipterocarpaceae) highlights the ecological relevance of drought in aseasonal tropical rainforests.</title>
        <authorList>
            <person name="Ng K.K.S."/>
            <person name="Kobayashi M.J."/>
            <person name="Fawcett J.A."/>
            <person name="Hatakeyama M."/>
            <person name="Paape T."/>
            <person name="Ng C.H."/>
            <person name="Ang C.C."/>
            <person name="Tnah L.H."/>
            <person name="Lee C.T."/>
            <person name="Nishiyama T."/>
            <person name="Sese J."/>
            <person name="O'Brien M.J."/>
            <person name="Copetti D."/>
            <person name="Mohd Noor M.I."/>
            <person name="Ong R.C."/>
            <person name="Putra M."/>
            <person name="Sireger I.Z."/>
            <person name="Indrioko S."/>
            <person name="Kosugi Y."/>
            <person name="Izuno A."/>
            <person name="Isagi Y."/>
            <person name="Lee S.L."/>
            <person name="Shimizu K.K."/>
        </authorList>
    </citation>
    <scope>NUCLEOTIDE SEQUENCE [LARGE SCALE GENOMIC DNA]</scope>
    <source>
        <strain evidence="2">214</strain>
    </source>
</reference>
<evidence type="ECO:0000313" key="2">
    <source>
        <dbReference type="EMBL" id="GKU95966.1"/>
    </source>
</evidence>
<evidence type="ECO:0000256" key="1">
    <source>
        <dbReference type="SAM" id="MobiDB-lite"/>
    </source>
</evidence>
<sequence>MASPMCCFCFSIEKDDRKKRTIDSNRDADWETNDEMLSDLSTFSVREQERRLKMALKEEERISKEAEKVVKWVKQESTRMDASAIGKIVGEHDDDDAPAIKSVKRT</sequence>
<keyword evidence="3" id="KW-1185">Reference proteome</keyword>
<protein>
    <submittedName>
        <fullName evidence="2">Uncharacterized protein</fullName>
    </submittedName>
</protein>
<proteinExistence type="predicted"/>
<name>A0AAV5I8V9_9ROSI</name>
<organism evidence="2 3">
    <name type="scientific">Rubroshorea leprosula</name>
    <dbReference type="NCBI Taxonomy" id="152421"/>
    <lineage>
        <taxon>Eukaryota</taxon>
        <taxon>Viridiplantae</taxon>
        <taxon>Streptophyta</taxon>
        <taxon>Embryophyta</taxon>
        <taxon>Tracheophyta</taxon>
        <taxon>Spermatophyta</taxon>
        <taxon>Magnoliopsida</taxon>
        <taxon>eudicotyledons</taxon>
        <taxon>Gunneridae</taxon>
        <taxon>Pentapetalae</taxon>
        <taxon>rosids</taxon>
        <taxon>malvids</taxon>
        <taxon>Malvales</taxon>
        <taxon>Dipterocarpaceae</taxon>
        <taxon>Rubroshorea</taxon>
    </lineage>
</organism>